<evidence type="ECO:0000256" key="5">
    <source>
        <dbReference type="ARBA" id="ARBA00022729"/>
    </source>
</evidence>
<evidence type="ECO:0000256" key="7">
    <source>
        <dbReference type="SAM" id="Phobius"/>
    </source>
</evidence>
<accession>A0AAP2DK10</accession>
<comment type="subcellular location">
    <subcellularLocation>
        <location evidence="1">Cell envelope</location>
    </subcellularLocation>
</comment>
<dbReference type="GO" id="GO:0046872">
    <property type="term" value="F:metal ion binding"/>
    <property type="evidence" value="ECO:0007669"/>
    <property type="project" value="UniProtKB-KW"/>
</dbReference>
<organism evidence="8 9">
    <name type="scientific">Chryseosolibacter histidini</name>
    <dbReference type="NCBI Taxonomy" id="2782349"/>
    <lineage>
        <taxon>Bacteria</taxon>
        <taxon>Pseudomonadati</taxon>
        <taxon>Bacteroidota</taxon>
        <taxon>Cytophagia</taxon>
        <taxon>Cytophagales</taxon>
        <taxon>Chryseotaleaceae</taxon>
        <taxon>Chryseosolibacter</taxon>
    </lineage>
</organism>
<feature type="transmembrane region" description="Helical" evidence="7">
    <location>
        <begin position="28"/>
        <end position="49"/>
    </location>
</feature>
<keyword evidence="3 6" id="KW-0813">Transport</keyword>
<evidence type="ECO:0000313" key="9">
    <source>
        <dbReference type="Proteomes" id="UP001319200"/>
    </source>
</evidence>
<name>A0AAP2DK10_9BACT</name>
<keyword evidence="7" id="KW-1133">Transmembrane helix</keyword>
<dbReference type="InterPro" id="IPR050492">
    <property type="entry name" value="Bact_metal-bind_prot9"/>
</dbReference>
<dbReference type="GO" id="GO:0007155">
    <property type="term" value="P:cell adhesion"/>
    <property type="evidence" value="ECO:0007669"/>
    <property type="project" value="InterPro"/>
</dbReference>
<comment type="similarity">
    <text evidence="2 6">Belongs to the bacterial solute-binding protein 9 family.</text>
</comment>
<dbReference type="Gene3D" id="3.40.50.1980">
    <property type="entry name" value="Nitrogenase molybdenum iron protein domain"/>
    <property type="match status" value="2"/>
</dbReference>
<proteinExistence type="inferred from homology"/>
<dbReference type="PANTHER" id="PTHR42953">
    <property type="entry name" value="HIGH-AFFINITY ZINC UPTAKE SYSTEM PROTEIN ZNUA-RELATED"/>
    <property type="match status" value="1"/>
</dbReference>
<evidence type="ECO:0000256" key="3">
    <source>
        <dbReference type="ARBA" id="ARBA00022448"/>
    </source>
</evidence>
<dbReference type="PRINTS" id="PR00691">
    <property type="entry name" value="ADHESINB"/>
</dbReference>
<dbReference type="AlphaFoldDB" id="A0AAP2DK10"/>
<dbReference type="PANTHER" id="PTHR42953:SF1">
    <property type="entry name" value="METAL-BINDING PROTEIN HI_0362-RELATED"/>
    <property type="match status" value="1"/>
</dbReference>
<keyword evidence="9" id="KW-1185">Reference proteome</keyword>
<dbReference type="InterPro" id="IPR006127">
    <property type="entry name" value="ZnuA-like"/>
</dbReference>
<keyword evidence="5" id="KW-0732">Signal</keyword>
<dbReference type="Proteomes" id="UP001319200">
    <property type="component" value="Unassembled WGS sequence"/>
</dbReference>
<dbReference type="Pfam" id="PF01297">
    <property type="entry name" value="ZnuA"/>
    <property type="match status" value="1"/>
</dbReference>
<dbReference type="SUPFAM" id="SSF53807">
    <property type="entry name" value="Helical backbone' metal receptor"/>
    <property type="match status" value="1"/>
</dbReference>
<dbReference type="EMBL" id="JAHESF010000006">
    <property type="protein sequence ID" value="MBT1696934.1"/>
    <property type="molecule type" value="Genomic_DNA"/>
</dbReference>
<protein>
    <submittedName>
        <fullName evidence="8">Zinc ABC transporter substrate-binding protein</fullName>
    </submittedName>
</protein>
<evidence type="ECO:0000256" key="1">
    <source>
        <dbReference type="ARBA" id="ARBA00004196"/>
    </source>
</evidence>
<comment type="caution">
    <text evidence="8">The sequence shown here is derived from an EMBL/GenBank/DDBJ whole genome shotgun (WGS) entry which is preliminary data.</text>
</comment>
<gene>
    <name evidence="8" type="ORF">KK083_08625</name>
</gene>
<sequence length="340" mass="37426">MKHKLPNVFSTTSYLGTRYGVRGTAATYFVLRTSYLISYLIFISLFFLAGCTSNQGKPVDGKSKLRIVTTTGMIKDAVENVAGDQVEVIALMGPGVDPHLYKATQGDLQKLTDADVVFYNGLHLEGKMGEVLEKLGKTKPVIAVASGIPDSLLRTVPGFQGTHDPHIWFDVKRWEYAVHTISDFLQQHDTAQAKNYSERSKRYILQLDSLHEQVKQSLQQVPEAQRVLITAHDAFGYFGDAYHIHVRGLQGISTVSEFGLKDVTELVNFIISRKIKAIFIETSVSHKSIEAVVAGCRDKNWNVKIGGSLYSDAMGPAGTPEGTYIGMVSANVKTIVDALK</sequence>
<dbReference type="InterPro" id="IPR006129">
    <property type="entry name" value="AdhesinB"/>
</dbReference>
<reference evidence="8 9" key="1">
    <citation type="submission" date="2021-05" db="EMBL/GenBank/DDBJ databases">
        <title>A Polyphasic approach of four new species of the genus Ohtaekwangia: Ohtaekwangia histidinii sp. nov., Ohtaekwangia cretensis sp. nov., Ohtaekwangia indiensis sp. nov., Ohtaekwangia reichenbachii sp. nov. from diverse environment.</title>
        <authorList>
            <person name="Octaviana S."/>
        </authorList>
    </citation>
    <scope>NUCLEOTIDE SEQUENCE [LARGE SCALE GENOMIC DNA]</scope>
    <source>
        <strain evidence="8 9">PWU4</strain>
    </source>
</reference>
<keyword evidence="7" id="KW-0812">Transmembrane</keyword>
<dbReference type="PRINTS" id="PR00690">
    <property type="entry name" value="ADHESNFAMILY"/>
</dbReference>
<evidence type="ECO:0000256" key="4">
    <source>
        <dbReference type="ARBA" id="ARBA00022723"/>
    </source>
</evidence>
<evidence type="ECO:0000313" key="8">
    <source>
        <dbReference type="EMBL" id="MBT1696934.1"/>
    </source>
</evidence>
<dbReference type="InterPro" id="IPR006128">
    <property type="entry name" value="Lipoprotein_PsaA-like"/>
</dbReference>
<keyword evidence="7" id="KW-0472">Membrane</keyword>
<keyword evidence="4" id="KW-0479">Metal-binding</keyword>
<evidence type="ECO:0000256" key="2">
    <source>
        <dbReference type="ARBA" id="ARBA00011028"/>
    </source>
</evidence>
<evidence type="ECO:0000256" key="6">
    <source>
        <dbReference type="RuleBase" id="RU003512"/>
    </source>
</evidence>
<dbReference type="GO" id="GO:0030313">
    <property type="term" value="C:cell envelope"/>
    <property type="evidence" value="ECO:0007669"/>
    <property type="project" value="UniProtKB-SubCell"/>
</dbReference>
<dbReference type="GO" id="GO:0030001">
    <property type="term" value="P:metal ion transport"/>
    <property type="evidence" value="ECO:0007669"/>
    <property type="project" value="InterPro"/>
</dbReference>